<keyword evidence="7 26" id="KW-0812">Transmembrane</keyword>
<dbReference type="GO" id="GO:0030672">
    <property type="term" value="C:synaptic vesicle membrane"/>
    <property type="evidence" value="ECO:0007669"/>
    <property type="project" value="UniProtKB-SubCell"/>
</dbReference>
<keyword evidence="5" id="KW-0813">Transport</keyword>
<proteinExistence type="predicted"/>
<dbReference type="GO" id="GO:0006820">
    <property type="term" value="P:monoatomic anion transport"/>
    <property type="evidence" value="ECO:0007669"/>
    <property type="project" value="TreeGrafter"/>
</dbReference>
<dbReference type="Gene3D" id="1.20.1250.20">
    <property type="entry name" value="MFS general substrate transporter like domains"/>
    <property type="match status" value="2"/>
</dbReference>
<evidence type="ECO:0000256" key="6">
    <source>
        <dbReference type="ARBA" id="ARBA00022475"/>
    </source>
</evidence>
<feature type="domain" description="Major facilitator superfamily (MFS) profile" evidence="27">
    <location>
        <begin position="41"/>
        <end position="466"/>
    </location>
</feature>
<keyword evidence="11 26" id="KW-0472">Membrane</keyword>
<evidence type="ECO:0000256" key="9">
    <source>
        <dbReference type="ARBA" id="ARBA00022989"/>
    </source>
</evidence>
<evidence type="ECO:0000256" key="17">
    <source>
        <dbReference type="ARBA" id="ARBA00050625"/>
    </source>
</evidence>
<sequence length="496" mass="55411">MEDSKISEASKETIAVDAYSSPCGNDGKGSCMFRHKRRYLVAVLAFFGFFISYILRVNLSIAIVKMTSNRTMTDEHGELRRYGQEFDWDTKLQGLILSSFFYGYMSTQLLGGWMASRIGGKRVFGFGIAVTAFFTILTPPITRHSVYLFIAVRVIEGICEGVTYPCIHAIWANWAPPLERSKLATLAFSGSFVGTVFAMPVCGMMAERLGWPSIFYVFGALGLVWYVCWCVVVKDRPEDDPYISDFELKYIKRMLGPAEHRRISHPWKAIISSPAVWAIIAAHFSENWGFYTMLTQLPTFMNDVLNFKLEKTGFLSGLPYLVMAIVLQISGHLADYLRSRRILTTTQVRKLLNCGAFLSQTIFMICTAYILTPTGAVACITVAVGLGGFAWSGFSVNYLDIAPKQASVIMGIGNTFATLPGIISPLITGYIVQDKTSDEWRVVFLLAALVYFVGAVIYGAFASGEKQTWALENEHRDQDRELENCYDNRAMDVDGL</sequence>
<dbReference type="GO" id="GO:0015293">
    <property type="term" value="F:symporter activity"/>
    <property type="evidence" value="ECO:0007669"/>
    <property type="project" value="UniProtKB-KW"/>
</dbReference>
<comment type="catalytic activity">
    <reaction evidence="18">
        <text>N-acetyl-L-aspartyl-L-glutamate(out) = N-acetyl-L-aspartyl-L-glutamate(in)</text>
        <dbReference type="Rhea" id="RHEA:72599"/>
        <dbReference type="ChEBI" id="CHEBI:76931"/>
    </reaction>
    <physiologicalReaction direction="left-to-right" evidence="18">
        <dbReference type="Rhea" id="RHEA:72600"/>
    </physiologicalReaction>
</comment>
<evidence type="ECO:0000256" key="24">
    <source>
        <dbReference type="ARBA" id="ARBA00081195"/>
    </source>
</evidence>
<dbReference type="FunFam" id="1.20.1250.20:FF:000067">
    <property type="entry name" value="sialin isoform X2"/>
    <property type="match status" value="1"/>
</dbReference>
<protein>
    <recommendedName>
        <fullName evidence="22">Sialin</fullName>
    </recommendedName>
    <alternativeName>
        <fullName evidence="25">H(+)/nitrate cotransporter</fullName>
    </alternativeName>
    <alternativeName>
        <fullName evidence="23">H(+)/sialic acid cotransporter</fullName>
    </alternativeName>
    <alternativeName>
        <fullName evidence="24">Vesicular excitatory amino acid transporter</fullName>
    </alternativeName>
</protein>
<evidence type="ECO:0000256" key="8">
    <source>
        <dbReference type="ARBA" id="ARBA00022847"/>
    </source>
</evidence>
<feature type="transmembrane region" description="Helical" evidence="26">
    <location>
        <begin position="39"/>
        <end position="64"/>
    </location>
</feature>
<keyword evidence="29" id="KW-1185">Reference proteome</keyword>
<feature type="transmembrane region" description="Helical" evidence="26">
    <location>
        <begin position="411"/>
        <end position="431"/>
    </location>
</feature>
<dbReference type="PANTHER" id="PTHR11662">
    <property type="entry name" value="SOLUTE CARRIER FAMILY 17"/>
    <property type="match status" value="1"/>
</dbReference>
<dbReference type="AlphaFoldDB" id="A0A7M6UL48"/>
<keyword evidence="9 26" id="KW-1133">Transmembrane helix</keyword>
<keyword evidence="6" id="KW-1003">Cell membrane</keyword>
<comment type="catalytic activity">
    <reaction evidence="19">
        <text>L-glutamate(out) = L-glutamate(in)</text>
        <dbReference type="Rhea" id="RHEA:66336"/>
        <dbReference type="ChEBI" id="CHEBI:29985"/>
    </reaction>
    <physiologicalReaction direction="left-to-right" evidence="19">
        <dbReference type="Rhea" id="RHEA:66337"/>
    </physiologicalReaction>
</comment>
<comment type="catalytic activity">
    <reaction evidence="17">
        <text>N-acetylneuraminate(in) + H(+)(in) = N-acetylneuraminate(out) + H(+)(out)</text>
        <dbReference type="Rhea" id="RHEA:28987"/>
        <dbReference type="ChEBI" id="CHEBI:15378"/>
        <dbReference type="ChEBI" id="CHEBI:35418"/>
    </reaction>
    <physiologicalReaction direction="right-to-left" evidence="17">
        <dbReference type="Rhea" id="RHEA:28989"/>
    </physiologicalReaction>
</comment>
<evidence type="ECO:0000256" key="16">
    <source>
        <dbReference type="ARBA" id="ARBA00050554"/>
    </source>
</evidence>
<accession>A0A7M6UL48</accession>
<evidence type="ECO:0000256" key="4">
    <source>
        <dbReference type="ARBA" id="ARBA00004656"/>
    </source>
</evidence>
<dbReference type="Proteomes" id="UP000002358">
    <property type="component" value="Chromosome 4"/>
</dbReference>
<evidence type="ECO:0000256" key="19">
    <source>
        <dbReference type="ARBA" id="ARBA00051447"/>
    </source>
</evidence>
<evidence type="ECO:0000256" key="14">
    <source>
        <dbReference type="ARBA" id="ARBA00023329"/>
    </source>
</evidence>
<dbReference type="InterPro" id="IPR011701">
    <property type="entry name" value="MFS"/>
</dbReference>
<dbReference type="EnsemblMetazoa" id="NM_001129801">
    <property type="protein sequence ID" value="NP_001123273"/>
    <property type="gene ID" value="LOC100121099"/>
</dbReference>
<evidence type="ECO:0000256" key="7">
    <source>
        <dbReference type="ARBA" id="ARBA00022692"/>
    </source>
</evidence>
<reference evidence="28" key="1">
    <citation type="submission" date="2021-01" db="UniProtKB">
        <authorList>
            <consortium name="EnsemblMetazoa"/>
        </authorList>
    </citation>
    <scope>IDENTIFICATION</scope>
</reference>
<keyword evidence="13" id="KW-0458">Lysosome</keyword>
<keyword evidence="10" id="KW-0770">Synapse</keyword>
<dbReference type="GO" id="GO:0046942">
    <property type="term" value="P:carboxylic acid transport"/>
    <property type="evidence" value="ECO:0007669"/>
    <property type="project" value="UniProtKB-ARBA"/>
</dbReference>
<comment type="function">
    <text evidence="21">Receptor for CM101, a polysaccharide produced by group B Streptococcus with antipathoangiogenic properties.</text>
</comment>
<dbReference type="InterPro" id="IPR050382">
    <property type="entry name" value="MFS_Na/Anion_cotransporter"/>
</dbReference>
<dbReference type="InterPro" id="IPR020846">
    <property type="entry name" value="MFS_dom"/>
</dbReference>
<dbReference type="Pfam" id="PF07690">
    <property type="entry name" value="MFS_1"/>
    <property type="match status" value="1"/>
</dbReference>
<evidence type="ECO:0000313" key="29">
    <source>
        <dbReference type="Proteomes" id="UP000002358"/>
    </source>
</evidence>
<evidence type="ECO:0000256" key="5">
    <source>
        <dbReference type="ARBA" id="ARBA00022448"/>
    </source>
</evidence>
<evidence type="ECO:0000256" key="21">
    <source>
        <dbReference type="ARBA" id="ARBA00056891"/>
    </source>
</evidence>
<evidence type="ECO:0000256" key="10">
    <source>
        <dbReference type="ARBA" id="ARBA00023018"/>
    </source>
</evidence>
<dbReference type="InterPro" id="IPR036259">
    <property type="entry name" value="MFS_trans_sf"/>
</dbReference>
<feature type="transmembrane region" description="Helical" evidence="26">
    <location>
        <begin position="123"/>
        <end position="141"/>
    </location>
</feature>
<comment type="subcellular location">
    <subcellularLocation>
        <location evidence="2">Basolateral cell membrane</location>
        <topology evidence="2">Multi-pass membrane protein</topology>
    </subcellularLocation>
    <subcellularLocation>
        <location evidence="3">Cytoplasmic vesicle</location>
        <location evidence="3">Secretory vesicle membrane</location>
        <topology evidence="3">Multi-pass membrane protein</topology>
    </subcellularLocation>
    <subcellularLocation>
        <location evidence="1">Cytoplasmic vesicle</location>
        <location evidence="1">Secretory vesicle</location>
        <location evidence="1">Synaptic vesicle membrane</location>
    </subcellularLocation>
    <subcellularLocation>
        <location evidence="4">Lysosome membrane</location>
    </subcellularLocation>
</comment>
<feature type="transmembrane region" description="Helical" evidence="26">
    <location>
        <begin position="183"/>
        <end position="201"/>
    </location>
</feature>
<dbReference type="CTD" id="42426"/>
<dbReference type="PROSITE" id="PS50850">
    <property type="entry name" value="MFS"/>
    <property type="match status" value="1"/>
</dbReference>
<evidence type="ECO:0000256" key="11">
    <source>
        <dbReference type="ARBA" id="ARBA00023136"/>
    </source>
</evidence>
<name>A0A7M6UL48_NASVI</name>
<feature type="transmembrane region" description="Helical" evidence="26">
    <location>
        <begin position="92"/>
        <end position="111"/>
    </location>
</feature>
<comment type="catalytic activity">
    <reaction evidence="20">
        <text>D-glucuronate(out) + H(+)(out) = D-glucuronate(in) + H(+)(in)</text>
        <dbReference type="Rhea" id="RHEA:72591"/>
        <dbReference type="ChEBI" id="CHEBI:15378"/>
        <dbReference type="ChEBI" id="CHEBI:58720"/>
    </reaction>
    <physiologicalReaction direction="left-to-right" evidence="20">
        <dbReference type="Rhea" id="RHEA:72592"/>
    </physiologicalReaction>
</comment>
<keyword evidence="12" id="KW-0325">Glycoprotein</keyword>
<dbReference type="GO" id="GO:0016323">
    <property type="term" value="C:basolateral plasma membrane"/>
    <property type="evidence" value="ECO:0007669"/>
    <property type="project" value="UniProtKB-SubCell"/>
</dbReference>
<evidence type="ECO:0000256" key="22">
    <source>
        <dbReference type="ARBA" id="ARBA00069713"/>
    </source>
</evidence>
<comment type="catalytic activity">
    <reaction evidence="15">
        <text>2 nitrate(out) + H(+)(out) = 2 nitrate(in) + H(+)(in)</text>
        <dbReference type="Rhea" id="RHEA:71539"/>
        <dbReference type="ChEBI" id="CHEBI:15378"/>
        <dbReference type="ChEBI" id="CHEBI:17632"/>
    </reaction>
    <physiologicalReaction direction="left-to-right" evidence="15">
        <dbReference type="Rhea" id="RHEA:71540"/>
    </physiologicalReaction>
</comment>
<evidence type="ECO:0000313" key="28">
    <source>
        <dbReference type="EnsemblMetazoa" id="NP_001123273"/>
    </source>
</evidence>
<evidence type="ECO:0000256" key="1">
    <source>
        <dbReference type="ARBA" id="ARBA00004432"/>
    </source>
</evidence>
<comment type="catalytic activity">
    <reaction evidence="16">
        <text>L-aspartate(out) = L-aspartate(in)</text>
        <dbReference type="Rhea" id="RHEA:66332"/>
        <dbReference type="ChEBI" id="CHEBI:29991"/>
    </reaction>
    <physiologicalReaction direction="left-to-right" evidence="16">
        <dbReference type="Rhea" id="RHEA:66333"/>
    </physiologicalReaction>
</comment>
<dbReference type="FunFam" id="1.20.1250.20:FF:000003">
    <property type="entry name" value="Solute carrier family 17 member 3"/>
    <property type="match status" value="1"/>
</dbReference>
<dbReference type="RefSeq" id="NP_001123273.1">
    <property type="nucleotide sequence ID" value="NM_001129801.1"/>
</dbReference>
<dbReference type="SMR" id="A0A7M6UL48"/>
<dbReference type="OrthoDB" id="2985014at2759"/>
<feature type="transmembrane region" description="Helical" evidence="26">
    <location>
        <begin position="377"/>
        <end position="399"/>
    </location>
</feature>
<evidence type="ECO:0000256" key="15">
    <source>
        <dbReference type="ARBA" id="ARBA00050101"/>
    </source>
</evidence>
<keyword evidence="8" id="KW-0769">Symport</keyword>
<evidence type="ECO:0000256" key="13">
    <source>
        <dbReference type="ARBA" id="ARBA00023228"/>
    </source>
</evidence>
<evidence type="ECO:0000256" key="12">
    <source>
        <dbReference type="ARBA" id="ARBA00023180"/>
    </source>
</evidence>
<feature type="transmembrane region" description="Helical" evidence="26">
    <location>
        <begin position="269"/>
        <end position="291"/>
    </location>
</feature>
<evidence type="ECO:0000256" key="18">
    <source>
        <dbReference type="ARBA" id="ARBA00051403"/>
    </source>
</evidence>
<feature type="transmembrane region" description="Helical" evidence="26">
    <location>
        <begin position="147"/>
        <end position="171"/>
    </location>
</feature>
<dbReference type="CDD" id="cd17318">
    <property type="entry name" value="MFS_SLC17"/>
    <property type="match status" value="1"/>
</dbReference>
<evidence type="ECO:0000256" key="3">
    <source>
        <dbReference type="ARBA" id="ARBA00004638"/>
    </source>
</evidence>
<evidence type="ECO:0000256" key="20">
    <source>
        <dbReference type="ARBA" id="ARBA00051612"/>
    </source>
</evidence>
<keyword evidence="14" id="KW-0968">Cytoplasmic vesicle</keyword>
<dbReference type="KEGG" id="nvi:100121099"/>
<feature type="transmembrane region" description="Helical" evidence="26">
    <location>
        <begin position="213"/>
        <end position="233"/>
    </location>
</feature>
<dbReference type="PANTHER" id="PTHR11662:SF455">
    <property type="entry name" value="GH23975P"/>
    <property type="match status" value="1"/>
</dbReference>
<evidence type="ECO:0000256" key="26">
    <source>
        <dbReference type="SAM" id="Phobius"/>
    </source>
</evidence>
<dbReference type="GO" id="GO:0005765">
    <property type="term" value="C:lysosomal membrane"/>
    <property type="evidence" value="ECO:0007669"/>
    <property type="project" value="UniProtKB-SubCell"/>
</dbReference>
<evidence type="ECO:0000259" key="27">
    <source>
        <dbReference type="PROSITE" id="PS50850"/>
    </source>
</evidence>
<feature type="transmembrane region" description="Helical" evidence="26">
    <location>
        <begin position="443"/>
        <end position="461"/>
    </location>
</feature>
<dbReference type="SUPFAM" id="SSF103473">
    <property type="entry name" value="MFS general substrate transporter"/>
    <property type="match status" value="1"/>
</dbReference>
<organism evidence="28 29">
    <name type="scientific">Nasonia vitripennis</name>
    <name type="common">Parasitic wasp</name>
    <dbReference type="NCBI Taxonomy" id="7425"/>
    <lineage>
        <taxon>Eukaryota</taxon>
        <taxon>Metazoa</taxon>
        <taxon>Ecdysozoa</taxon>
        <taxon>Arthropoda</taxon>
        <taxon>Hexapoda</taxon>
        <taxon>Insecta</taxon>
        <taxon>Pterygota</taxon>
        <taxon>Neoptera</taxon>
        <taxon>Endopterygota</taxon>
        <taxon>Hymenoptera</taxon>
        <taxon>Apocrita</taxon>
        <taxon>Proctotrupomorpha</taxon>
        <taxon>Chalcidoidea</taxon>
        <taxon>Pteromalidae</taxon>
        <taxon>Pteromalinae</taxon>
        <taxon>Nasonia</taxon>
    </lineage>
</organism>
<evidence type="ECO:0000256" key="2">
    <source>
        <dbReference type="ARBA" id="ARBA00004554"/>
    </source>
</evidence>
<evidence type="ECO:0000256" key="25">
    <source>
        <dbReference type="ARBA" id="ARBA00081925"/>
    </source>
</evidence>
<evidence type="ECO:0000256" key="23">
    <source>
        <dbReference type="ARBA" id="ARBA00080244"/>
    </source>
</evidence>
<feature type="transmembrane region" description="Helical" evidence="26">
    <location>
        <begin position="311"/>
        <end position="330"/>
    </location>
</feature>
<dbReference type="GeneID" id="100121099"/>